<dbReference type="Pfam" id="PF02519">
    <property type="entry name" value="Auxin_inducible"/>
    <property type="match status" value="1"/>
</dbReference>
<evidence type="ECO:0000313" key="3">
    <source>
        <dbReference type="EMBL" id="KAB5547955.1"/>
    </source>
</evidence>
<dbReference type="PANTHER" id="PTHR31374">
    <property type="entry name" value="AUXIN-INDUCED PROTEIN-LIKE-RELATED"/>
    <property type="match status" value="1"/>
</dbReference>
<evidence type="ECO:0000256" key="1">
    <source>
        <dbReference type="ARBA" id="ARBA00006974"/>
    </source>
</evidence>
<name>A0A5N5LYH8_9ROSI</name>
<dbReference type="InterPro" id="IPR003676">
    <property type="entry name" value="SAUR_fam"/>
</dbReference>
<comment type="caution">
    <text evidence="3">The sequence shown here is derived from an EMBL/GenBank/DDBJ whole genome shotgun (WGS) entry which is preliminary data.</text>
</comment>
<protein>
    <submittedName>
        <fullName evidence="3">Uncharacterized protein</fullName>
    </submittedName>
</protein>
<evidence type="ECO:0000313" key="4">
    <source>
        <dbReference type="Proteomes" id="UP000326939"/>
    </source>
</evidence>
<proteinExistence type="inferred from homology"/>
<reference evidence="4" key="1">
    <citation type="journal article" date="2019" name="Gigascience">
        <title>De novo genome assembly of the endangered Acer yangbiense, a plant species with extremely small populations endemic to Yunnan Province, China.</title>
        <authorList>
            <person name="Yang J."/>
            <person name="Wariss H.M."/>
            <person name="Tao L."/>
            <person name="Zhang R."/>
            <person name="Yun Q."/>
            <person name="Hollingsworth P."/>
            <person name="Dao Z."/>
            <person name="Luo G."/>
            <person name="Guo H."/>
            <person name="Ma Y."/>
            <person name="Sun W."/>
        </authorList>
    </citation>
    <scope>NUCLEOTIDE SEQUENCE [LARGE SCALE GENOMIC DNA]</scope>
    <source>
        <strain evidence="4">cv. br00</strain>
    </source>
</reference>
<gene>
    <name evidence="3" type="ORF">DKX38_011361</name>
</gene>
<organism evidence="3 4">
    <name type="scientific">Salix brachista</name>
    <dbReference type="NCBI Taxonomy" id="2182728"/>
    <lineage>
        <taxon>Eukaryota</taxon>
        <taxon>Viridiplantae</taxon>
        <taxon>Streptophyta</taxon>
        <taxon>Embryophyta</taxon>
        <taxon>Tracheophyta</taxon>
        <taxon>Spermatophyta</taxon>
        <taxon>Magnoliopsida</taxon>
        <taxon>eudicotyledons</taxon>
        <taxon>Gunneridae</taxon>
        <taxon>Pentapetalae</taxon>
        <taxon>rosids</taxon>
        <taxon>fabids</taxon>
        <taxon>Malpighiales</taxon>
        <taxon>Salicaceae</taxon>
        <taxon>Saliceae</taxon>
        <taxon>Salix</taxon>
    </lineage>
</organism>
<keyword evidence="4" id="KW-1185">Reference proteome</keyword>
<dbReference type="AlphaFoldDB" id="A0A5N5LYH8"/>
<feature type="compositionally biased region" description="Polar residues" evidence="2">
    <location>
        <begin position="19"/>
        <end position="32"/>
    </location>
</feature>
<feature type="region of interest" description="Disordered" evidence="2">
    <location>
        <begin position="19"/>
        <end position="48"/>
    </location>
</feature>
<dbReference type="Proteomes" id="UP000326939">
    <property type="component" value="Chromosome 7"/>
</dbReference>
<accession>A0A5N5LYH8</accession>
<comment type="similarity">
    <text evidence="1">Belongs to the ARG7 family.</text>
</comment>
<dbReference type="PANTHER" id="PTHR31374:SF198">
    <property type="entry name" value="AUXIN-RESPONSIVE PROTEIN SAUR72"/>
    <property type="match status" value="1"/>
</dbReference>
<dbReference type="EMBL" id="VDCV01000007">
    <property type="protein sequence ID" value="KAB5547955.1"/>
    <property type="molecule type" value="Genomic_DNA"/>
</dbReference>
<dbReference type="GO" id="GO:0009733">
    <property type="term" value="P:response to auxin"/>
    <property type="evidence" value="ECO:0007669"/>
    <property type="project" value="InterPro"/>
</dbReference>
<sequence length="138" mass="15500">MKQLIRRLSRFADSSQYSLLRSDSQSTPSTATAHRGSGGSRSAHRRVGGKTVTEGHVPVYVGDEMERFTVSSELLNHPVLIWLLNQSAQEYGYKQRGGLRIPCHVLVFERVIDSLRLGHEPGDLEDLLGSLFIFEDYL</sequence>
<evidence type="ECO:0000256" key="2">
    <source>
        <dbReference type="SAM" id="MobiDB-lite"/>
    </source>
</evidence>